<protein>
    <submittedName>
        <fullName evidence="1">Uncharacterized protein</fullName>
    </submittedName>
</protein>
<organism evidence="1 2">
    <name type="scientific">Trypanosoma congolense (strain IL3000)</name>
    <dbReference type="NCBI Taxonomy" id="1068625"/>
    <lineage>
        <taxon>Eukaryota</taxon>
        <taxon>Discoba</taxon>
        <taxon>Euglenozoa</taxon>
        <taxon>Kinetoplastea</taxon>
        <taxon>Metakinetoplastina</taxon>
        <taxon>Trypanosomatida</taxon>
        <taxon>Trypanosomatidae</taxon>
        <taxon>Trypanosoma</taxon>
        <taxon>Nannomonas</taxon>
    </lineage>
</organism>
<accession>F9W7N2</accession>
<reference evidence="2" key="1">
    <citation type="submission" date="2011-07" db="EMBL/GenBank/DDBJ databases">
        <title>Divergent evolution of antigenic variation in African trypanosomes.</title>
        <authorList>
            <person name="Jackson A.P."/>
            <person name="Berry A."/>
            <person name="Allison H.C."/>
            <person name="Burton P."/>
            <person name="Anderson J."/>
            <person name="Aslett M."/>
            <person name="Brown R."/>
            <person name="Corton N."/>
            <person name="Harris D."/>
            <person name="Hauser H."/>
            <person name="Gamble J."/>
            <person name="Gilderthorp R."/>
            <person name="McQuillan J."/>
            <person name="Quail M.A."/>
            <person name="Sanders M."/>
            <person name="Van Tonder A."/>
            <person name="Ginger M.L."/>
            <person name="Donelson J.E."/>
            <person name="Field M.C."/>
            <person name="Barry J.D."/>
            <person name="Berriman M."/>
            <person name="Hertz-Fowler C."/>
        </authorList>
    </citation>
    <scope>NUCLEOTIDE SEQUENCE [LARGE SCALE GENOMIC DNA]</scope>
    <source>
        <strain evidence="2">IL3000</strain>
    </source>
</reference>
<comment type="caution">
    <text evidence="1">The sequence shown here is derived from an EMBL/GenBank/DDBJ whole genome shotgun (WGS) entry which is preliminary data.</text>
</comment>
<gene>
    <name evidence="1" type="ORF">TCIL3000_0_39730</name>
</gene>
<sequence length="106" mass="12048">MNEAICYMSCIVVRASSVKFVDLCAVWSSWVWRVPSHSHIFSAGTRLVALYSTGAPRGVPIYLPFVVQFVLGSFQLLLLHSYGLCFTFVSVNCFGPHSVRYYWKQF</sequence>
<evidence type="ECO:0000313" key="2">
    <source>
        <dbReference type="Proteomes" id="UP000000702"/>
    </source>
</evidence>
<keyword evidence="2" id="KW-1185">Reference proteome</keyword>
<name>F9W7N2_TRYCI</name>
<dbReference type="EMBL" id="CAEQ01001058">
    <property type="protein sequence ID" value="CCD13203.1"/>
    <property type="molecule type" value="Genomic_DNA"/>
</dbReference>
<reference evidence="1 2" key="2">
    <citation type="journal article" date="2012" name="Proc. Natl. Acad. Sci. U.S.A.">
        <title>Antigenic diversity is generated by distinct evolutionary mechanisms in African trypanosome species.</title>
        <authorList>
            <person name="Jackson A.P."/>
            <person name="Berry A."/>
            <person name="Aslett M."/>
            <person name="Allison H.C."/>
            <person name="Burton P."/>
            <person name="Vavrova-Anderson J."/>
            <person name="Brown R."/>
            <person name="Browne H."/>
            <person name="Corton N."/>
            <person name="Hauser H."/>
            <person name="Gamble J."/>
            <person name="Gilderthorp R."/>
            <person name="Marcello L."/>
            <person name="McQuillan J."/>
            <person name="Otto T.D."/>
            <person name="Quail M.A."/>
            <person name="Sanders M.J."/>
            <person name="van Tonder A."/>
            <person name="Ginger M.L."/>
            <person name="Field M.C."/>
            <person name="Barry J.D."/>
            <person name="Hertz-Fowler C."/>
            <person name="Berriman M."/>
        </authorList>
    </citation>
    <scope>NUCLEOTIDE SEQUENCE [LARGE SCALE GENOMIC DNA]</scope>
    <source>
        <strain evidence="1 2">IL3000</strain>
    </source>
</reference>
<dbReference type="AlphaFoldDB" id="F9W7N2"/>
<proteinExistence type="predicted"/>
<evidence type="ECO:0000313" key="1">
    <source>
        <dbReference type="EMBL" id="CCD13203.1"/>
    </source>
</evidence>
<dbReference type="Proteomes" id="UP000000702">
    <property type="component" value="Unassembled WGS sequence"/>
</dbReference>